<keyword evidence="4 6" id="KW-1133">Transmembrane helix</keyword>
<dbReference type="PANTHER" id="PTHR30086">
    <property type="entry name" value="ARGININE EXPORTER PROTEIN ARGO"/>
    <property type="match status" value="1"/>
</dbReference>
<dbReference type="GO" id="GO:0005886">
    <property type="term" value="C:plasma membrane"/>
    <property type="evidence" value="ECO:0007669"/>
    <property type="project" value="UniProtKB-SubCell"/>
</dbReference>
<evidence type="ECO:0000256" key="3">
    <source>
        <dbReference type="ARBA" id="ARBA00022692"/>
    </source>
</evidence>
<dbReference type="InterPro" id="IPR001123">
    <property type="entry name" value="LeuE-type"/>
</dbReference>
<dbReference type="RefSeq" id="WP_067030961.1">
    <property type="nucleotide sequence ID" value="NZ_FLRA01000002.1"/>
</dbReference>
<feature type="transmembrane region" description="Helical" evidence="6">
    <location>
        <begin position="37"/>
        <end position="61"/>
    </location>
</feature>
<dbReference type="Pfam" id="PF01810">
    <property type="entry name" value="LysE"/>
    <property type="match status" value="1"/>
</dbReference>
<keyword evidence="3 6" id="KW-0812">Transmembrane</keyword>
<feature type="transmembrane region" description="Helical" evidence="6">
    <location>
        <begin position="178"/>
        <end position="198"/>
    </location>
</feature>
<evidence type="ECO:0000256" key="2">
    <source>
        <dbReference type="ARBA" id="ARBA00022475"/>
    </source>
</evidence>
<feature type="transmembrane region" description="Helical" evidence="6">
    <location>
        <begin position="67"/>
        <end position="85"/>
    </location>
</feature>
<dbReference type="Proteomes" id="UP000092871">
    <property type="component" value="Unassembled WGS sequence"/>
</dbReference>
<evidence type="ECO:0000313" key="7">
    <source>
        <dbReference type="EMBL" id="SBT16296.1"/>
    </source>
</evidence>
<gene>
    <name evidence="7" type="primary">argO</name>
    <name evidence="7" type="ORF">MGA5115_00376</name>
    <name evidence="8" type="ORF">MGA5116_01937</name>
</gene>
<evidence type="ECO:0000256" key="4">
    <source>
        <dbReference type="ARBA" id="ARBA00022989"/>
    </source>
</evidence>
<feature type="transmembrane region" description="Helical" evidence="6">
    <location>
        <begin position="6"/>
        <end position="25"/>
    </location>
</feature>
<feature type="transmembrane region" description="Helical" evidence="6">
    <location>
        <begin position="106"/>
        <end position="127"/>
    </location>
</feature>
<accession>A0A1C3JMA4</accession>
<dbReference type="OrthoDB" id="5638726at2"/>
<protein>
    <submittedName>
        <fullName evidence="7">Arginine exporter protein ArgO</fullName>
    </submittedName>
</protein>
<organism evidence="7 10">
    <name type="scientific">Marinomonas gallaica</name>
    <dbReference type="NCBI Taxonomy" id="1806667"/>
    <lineage>
        <taxon>Bacteria</taxon>
        <taxon>Pseudomonadati</taxon>
        <taxon>Pseudomonadota</taxon>
        <taxon>Gammaproteobacteria</taxon>
        <taxon>Oceanospirillales</taxon>
        <taxon>Oceanospirillaceae</taxon>
        <taxon>Marinomonas</taxon>
    </lineage>
</organism>
<keyword evidence="9" id="KW-1185">Reference proteome</keyword>
<evidence type="ECO:0000256" key="1">
    <source>
        <dbReference type="ARBA" id="ARBA00004651"/>
    </source>
</evidence>
<evidence type="ECO:0000313" key="10">
    <source>
        <dbReference type="Proteomes" id="UP000092871"/>
    </source>
</evidence>
<dbReference type="GO" id="GO:0015171">
    <property type="term" value="F:amino acid transmembrane transporter activity"/>
    <property type="evidence" value="ECO:0007669"/>
    <property type="project" value="TreeGrafter"/>
</dbReference>
<evidence type="ECO:0000313" key="8">
    <source>
        <dbReference type="EMBL" id="SBT21344.1"/>
    </source>
</evidence>
<feature type="transmembrane region" description="Helical" evidence="6">
    <location>
        <begin position="147"/>
        <end position="166"/>
    </location>
</feature>
<evidence type="ECO:0000256" key="5">
    <source>
        <dbReference type="ARBA" id="ARBA00023136"/>
    </source>
</evidence>
<dbReference type="Proteomes" id="UP000092840">
    <property type="component" value="Unassembled WGS sequence"/>
</dbReference>
<evidence type="ECO:0000256" key="6">
    <source>
        <dbReference type="SAM" id="Phobius"/>
    </source>
</evidence>
<reference evidence="8 9" key="2">
    <citation type="submission" date="2016-06" db="EMBL/GenBank/DDBJ databases">
        <authorList>
            <person name="Rodrigo-Torres L."/>
            <person name="Arahal D.R."/>
        </authorList>
    </citation>
    <scope>NUCLEOTIDE SEQUENCE [LARGE SCALE GENOMIC DNA]</scope>
    <source>
        <strain evidence="8 9">CECT 5116</strain>
    </source>
</reference>
<dbReference type="EMBL" id="FLRB01000012">
    <property type="protein sequence ID" value="SBT21344.1"/>
    <property type="molecule type" value="Genomic_DNA"/>
</dbReference>
<dbReference type="PANTHER" id="PTHR30086:SF20">
    <property type="entry name" value="ARGININE EXPORTER PROTEIN ARGO-RELATED"/>
    <property type="match status" value="1"/>
</dbReference>
<reference evidence="7 10" key="1">
    <citation type="submission" date="2016-06" db="EMBL/GenBank/DDBJ databases">
        <authorList>
            <person name="Kjaerup R.B."/>
            <person name="Dalgaard T.S."/>
            <person name="Juul-Madsen H.R."/>
        </authorList>
    </citation>
    <scope>NUCLEOTIDE SEQUENCE [LARGE SCALE GENOMIC DNA]</scope>
    <source>
        <strain evidence="7 10">CECT 5115</strain>
    </source>
</reference>
<sequence>MFISFTTGLLTGGSLIIAVGAQNAFLFEQAIKRHYGWLMASIFIISDALSMSLGAFGFGYLVQSQPWILTASKWAGVAFLLWYAYTKWQASRHDESIILSQSRQLAPLKTVLLMGLAVTWLNPHFYLDTMVLMGSLSLAWQNLQWNFIAGGICASIIWFYGLALIGRSMTRWVGNIRFWRWFNRINALIMIVIAFQIASI</sequence>
<evidence type="ECO:0000313" key="9">
    <source>
        <dbReference type="Proteomes" id="UP000092840"/>
    </source>
</evidence>
<comment type="subcellular location">
    <subcellularLocation>
        <location evidence="1">Cell membrane</location>
        <topology evidence="1">Multi-pass membrane protein</topology>
    </subcellularLocation>
</comment>
<keyword evidence="2" id="KW-1003">Cell membrane</keyword>
<dbReference type="AlphaFoldDB" id="A0A1C3JMA4"/>
<proteinExistence type="predicted"/>
<name>A0A1C3JMA4_9GAMM</name>
<dbReference type="EMBL" id="FLRA01000002">
    <property type="protein sequence ID" value="SBT16296.1"/>
    <property type="molecule type" value="Genomic_DNA"/>
</dbReference>
<keyword evidence="5 6" id="KW-0472">Membrane</keyword>